<proteinExistence type="predicted"/>
<evidence type="ECO:0000313" key="1">
    <source>
        <dbReference type="EMBL" id="JAH97358.1"/>
    </source>
</evidence>
<dbReference type="EMBL" id="GBXM01011219">
    <property type="protein sequence ID" value="JAH97358.1"/>
    <property type="molecule type" value="Transcribed_RNA"/>
</dbReference>
<name>A0A0E9X6P9_ANGAN</name>
<accession>A0A0E9X6P9</accession>
<reference evidence="1" key="1">
    <citation type="submission" date="2014-11" db="EMBL/GenBank/DDBJ databases">
        <authorList>
            <person name="Amaro Gonzalez C."/>
        </authorList>
    </citation>
    <scope>NUCLEOTIDE SEQUENCE</scope>
</reference>
<reference evidence="1" key="2">
    <citation type="journal article" date="2015" name="Fish Shellfish Immunol.">
        <title>Early steps in the European eel (Anguilla anguilla)-Vibrio vulnificus interaction in the gills: Role of the RtxA13 toxin.</title>
        <authorList>
            <person name="Callol A."/>
            <person name="Pajuelo D."/>
            <person name="Ebbesson L."/>
            <person name="Teles M."/>
            <person name="MacKenzie S."/>
            <person name="Amaro C."/>
        </authorList>
    </citation>
    <scope>NUCLEOTIDE SEQUENCE</scope>
</reference>
<sequence length="87" mass="10042">MKPGAFRMHPGHLLHQNVPMFSQNESEWQRQCIGSITAPERGQPYRERSYNKALVAMLIVISWLDSLNLSGPFLHYTAMRLQCCQSH</sequence>
<organism evidence="1">
    <name type="scientific">Anguilla anguilla</name>
    <name type="common">European freshwater eel</name>
    <name type="synonym">Muraena anguilla</name>
    <dbReference type="NCBI Taxonomy" id="7936"/>
    <lineage>
        <taxon>Eukaryota</taxon>
        <taxon>Metazoa</taxon>
        <taxon>Chordata</taxon>
        <taxon>Craniata</taxon>
        <taxon>Vertebrata</taxon>
        <taxon>Euteleostomi</taxon>
        <taxon>Actinopterygii</taxon>
        <taxon>Neopterygii</taxon>
        <taxon>Teleostei</taxon>
        <taxon>Anguilliformes</taxon>
        <taxon>Anguillidae</taxon>
        <taxon>Anguilla</taxon>
    </lineage>
</organism>
<dbReference type="AlphaFoldDB" id="A0A0E9X6P9"/>
<protein>
    <submittedName>
        <fullName evidence="1">Uncharacterized protein</fullName>
    </submittedName>
</protein>